<evidence type="ECO:0000256" key="2">
    <source>
        <dbReference type="ARBA" id="ARBA00022475"/>
    </source>
</evidence>
<dbReference type="GO" id="GO:0045211">
    <property type="term" value="C:postsynaptic membrane"/>
    <property type="evidence" value="ECO:0007669"/>
    <property type="project" value="InterPro"/>
</dbReference>
<dbReference type="Pfam" id="PF02931">
    <property type="entry name" value="Neur_chan_LBD"/>
    <property type="match status" value="1"/>
</dbReference>
<evidence type="ECO:0000256" key="6">
    <source>
        <dbReference type="ARBA" id="ARBA00023136"/>
    </source>
</evidence>
<dbReference type="FunFam" id="2.70.170.10:FF:000028">
    <property type="entry name" value="AcetylCholine Receptor"/>
    <property type="match status" value="1"/>
</dbReference>
<comment type="subcellular location">
    <subcellularLocation>
        <location evidence="10">Synaptic cell membrane</location>
        <topology evidence="10">Multi-pass membrane protein</topology>
    </subcellularLocation>
</comment>
<evidence type="ECO:0000259" key="11">
    <source>
        <dbReference type="Pfam" id="PF02931"/>
    </source>
</evidence>
<evidence type="ECO:0000313" key="13">
    <source>
        <dbReference type="WBParaSite" id="scaffold42075_cov315.g23952"/>
    </source>
</evidence>
<proteinExistence type="predicted"/>
<evidence type="ECO:0000256" key="8">
    <source>
        <dbReference type="ARBA" id="ARBA00023286"/>
    </source>
</evidence>
<feature type="domain" description="Neurotransmitter-gated ion-channel ligand-binding" evidence="11">
    <location>
        <begin position="150"/>
        <end position="277"/>
    </location>
</feature>
<dbReference type="InterPro" id="IPR006202">
    <property type="entry name" value="Neur_chan_lig-bd"/>
</dbReference>
<keyword evidence="6" id="KW-0472">Membrane</keyword>
<dbReference type="SUPFAM" id="SSF63712">
    <property type="entry name" value="Nicotinic receptor ligand binding domain-like"/>
    <property type="match status" value="1"/>
</dbReference>
<dbReference type="InterPro" id="IPR006201">
    <property type="entry name" value="Neur_channel"/>
</dbReference>
<organism evidence="12 13">
    <name type="scientific">Meloidogyne javanica</name>
    <name type="common">Root-knot nematode worm</name>
    <dbReference type="NCBI Taxonomy" id="6303"/>
    <lineage>
        <taxon>Eukaryota</taxon>
        <taxon>Metazoa</taxon>
        <taxon>Ecdysozoa</taxon>
        <taxon>Nematoda</taxon>
        <taxon>Chromadorea</taxon>
        <taxon>Rhabditida</taxon>
        <taxon>Tylenchina</taxon>
        <taxon>Tylenchomorpha</taxon>
        <taxon>Tylenchoidea</taxon>
        <taxon>Meloidogynidae</taxon>
        <taxon>Meloidogyninae</taxon>
        <taxon>Meloidogyne</taxon>
        <taxon>Meloidogyne incognita group</taxon>
    </lineage>
</organism>
<dbReference type="GO" id="GO:0022848">
    <property type="term" value="F:acetylcholine-gated monoatomic cation-selective channel activity"/>
    <property type="evidence" value="ECO:0007669"/>
    <property type="project" value="InterPro"/>
</dbReference>
<dbReference type="InterPro" id="IPR036734">
    <property type="entry name" value="Neur_chan_lig-bd_sf"/>
</dbReference>
<evidence type="ECO:0000256" key="7">
    <source>
        <dbReference type="ARBA" id="ARBA00023170"/>
    </source>
</evidence>
<keyword evidence="8" id="KW-1071">Ligand-gated ion channel</keyword>
<evidence type="ECO:0000256" key="10">
    <source>
        <dbReference type="ARBA" id="ARBA00034099"/>
    </source>
</evidence>
<dbReference type="Proteomes" id="UP000887561">
    <property type="component" value="Unplaced"/>
</dbReference>
<keyword evidence="2" id="KW-1003">Cell membrane</keyword>
<dbReference type="WBParaSite" id="scaffold42075_cov315.g23952">
    <property type="protein sequence ID" value="scaffold42075_cov315.g23952"/>
    <property type="gene ID" value="scaffold42075_cov315.g23952"/>
</dbReference>
<keyword evidence="3" id="KW-0812">Transmembrane</keyword>
<evidence type="ECO:0000256" key="9">
    <source>
        <dbReference type="ARBA" id="ARBA00023303"/>
    </source>
</evidence>
<evidence type="ECO:0000256" key="5">
    <source>
        <dbReference type="ARBA" id="ARBA00023065"/>
    </source>
</evidence>
<dbReference type="PANTHER" id="PTHR18945">
    <property type="entry name" value="NEUROTRANSMITTER GATED ION CHANNEL"/>
    <property type="match status" value="1"/>
</dbReference>
<evidence type="ECO:0000256" key="4">
    <source>
        <dbReference type="ARBA" id="ARBA00023018"/>
    </source>
</evidence>
<dbReference type="PRINTS" id="PR00254">
    <property type="entry name" value="NICOTINICR"/>
</dbReference>
<dbReference type="Gene3D" id="2.70.170.10">
    <property type="entry name" value="Neurotransmitter-gated ion-channel ligand-binding domain"/>
    <property type="match status" value="1"/>
</dbReference>
<keyword evidence="12" id="KW-1185">Reference proteome</keyword>
<sequence length="278" mass="31445">MFTLFSTKYSQHSLHAPKFSLPSLLLMLTALTGDNHFLIFKVLFVVTTCRPLSLLVLGSTGATALGKHAMLGRDNHGSVFHKINMDDGEPFGVITGNSKQHWSNVGGNLNDKKENEENNIKWLEESNKHSWDGESIGKSAAVWAGEHERLLYDRLTHGYNVLARPVKNESAPIIVHLGMDLQAIIDIDEKAQIMQTNIWVRMSWEDIFLTWDPAEYGDIKEVRLPITSIWKPDVLLYNSVDQRFDTLWPVNAIVKYNGSVTWIPPAIIRSSCRIDVHI</sequence>
<evidence type="ECO:0000256" key="1">
    <source>
        <dbReference type="ARBA" id="ARBA00022448"/>
    </source>
</evidence>
<name>A0A915MNG8_MELJA</name>
<keyword evidence="5" id="KW-0406">Ion transport</keyword>
<accession>A0A915MNG8</accession>
<keyword evidence="1" id="KW-0813">Transport</keyword>
<dbReference type="AlphaFoldDB" id="A0A915MNG8"/>
<dbReference type="GO" id="GO:0004888">
    <property type="term" value="F:transmembrane signaling receptor activity"/>
    <property type="evidence" value="ECO:0007669"/>
    <property type="project" value="InterPro"/>
</dbReference>
<protein>
    <submittedName>
        <fullName evidence="13">Neurotransmitter-gated ion-channel ligand-binding domain-containing protein</fullName>
    </submittedName>
</protein>
<keyword evidence="4" id="KW-0770">Synapse</keyword>
<dbReference type="InterPro" id="IPR002394">
    <property type="entry name" value="Nicotinic_acetylcholine_rcpt"/>
</dbReference>
<keyword evidence="7" id="KW-0675">Receptor</keyword>
<reference evidence="13" key="1">
    <citation type="submission" date="2022-11" db="UniProtKB">
        <authorList>
            <consortium name="WormBaseParasite"/>
        </authorList>
    </citation>
    <scope>IDENTIFICATION</scope>
</reference>
<evidence type="ECO:0000313" key="12">
    <source>
        <dbReference type="Proteomes" id="UP000887561"/>
    </source>
</evidence>
<evidence type="ECO:0000256" key="3">
    <source>
        <dbReference type="ARBA" id="ARBA00022692"/>
    </source>
</evidence>
<keyword evidence="9" id="KW-0407">Ion channel</keyword>